<gene>
    <name evidence="1" type="ORF">EURHEDRAFT_373980</name>
</gene>
<dbReference type="HOGENOM" id="CLU_046299_0_0_1"/>
<name>A0A017SQ04_ASPRC</name>
<evidence type="ECO:0000313" key="1">
    <source>
        <dbReference type="EMBL" id="EYE98896.1"/>
    </source>
</evidence>
<organism evidence="1 2">
    <name type="scientific">Aspergillus ruber (strain CBS 135680)</name>
    <dbReference type="NCBI Taxonomy" id="1388766"/>
    <lineage>
        <taxon>Eukaryota</taxon>
        <taxon>Fungi</taxon>
        <taxon>Dikarya</taxon>
        <taxon>Ascomycota</taxon>
        <taxon>Pezizomycotina</taxon>
        <taxon>Eurotiomycetes</taxon>
        <taxon>Eurotiomycetidae</taxon>
        <taxon>Eurotiales</taxon>
        <taxon>Aspergillaceae</taxon>
        <taxon>Aspergillus</taxon>
        <taxon>Aspergillus subgen. Aspergillus</taxon>
    </lineage>
</organism>
<proteinExistence type="predicted"/>
<dbReference type="STRING" id="1388766.A0A017SQ04"/>
<dbReference type="Pfam" id="PF20717">
    <property type="entry name" value="DUF6829"/>
    <property type="match status" value="1"/>
</dbReference>
<dbReference type="OrthoDB" id="5295627at2759"/>
<sequence>MSTTQLQRTINQGGFTNLSDTQAVRLFGRDFKKEIEALQNAEATVESGSDSPKGSLIHEQTPSRYLYGADFVEVNRTVVNMLALKWILADDYEAFTANQNEQARLSRGSFDNLREFFKKRVQKKPQDQDHHIDIYTLLVAIVLDDLGKSRNLAKGNSTMAELKSKSHSDILYEAAKKEMIPLLKTIPERKRNIITCSMMIEGSLNISQLVQAENVPANLTNVTEIKDKENGGEGLNMRAMVTLLDVAGAAAHNNANGCLVMVESVYQGYMSALRALNGLVNGDINSERACYDQVLSNRATALESKGYEKLFTDNDEQRALLRLFCMGRVDNPTQANFFKKAFHELPAEQREQMVNGLNVDGIDDGKAILPYYAPGLMSEVLRSFRGKDEKTVINALSAFLRFLARVLDGTKKQPGTPGSVIERDLAFVQGTIKGSEFRDNPSILDKFS</sequence>
<reference evidence="2" key="1">
    <citation type="journal article" date="2014" name="Nat. Commun.">
        <title>Genomic adaptations of the halophilic Dead Sea filamentous fungus Eurotium rubrum.</title>
        <authorList>
            <person name="Kis-Papo T."/>
            <person name="Weig A.R."/>
            <person name="Riley R."/>
            <person name="Persoh D."/>
            <person name="Salamov A."/>
            <person name="Sun H."/>
            <person name="Lipzen A."/>
            <person name="Wasser S.P."/>
            <person name="Rambold G."/>
            <person name="Grigoriev I.V."/>
            <person name="Nevo E."/>
        </authorList>
    </citation>
    <scope>NUCLEOTIDE SEQUENCE [LARGE SCALE GENOMIC DNA]</scope>
    <source>
        <strain evidence="2">CBS 135680</strain>
    </source>
</reference>
<protein>
    <submittedName>
        <fullName evidence="1">Uncharacterized protein</fullName>
    </submittedName>
</protein>
<dbReference type="Proteomes" id="UP000019804">
    <property type="component" value="Unassembled WGS sequence"/>
</dbReference>
<dbReference type="GeneID" id="63693713"/>
<dbReference type="AlphaFoldDB" id="A0A017SQ04"/>
<keyword evidence="2" id="KW-1185">Reference proteome</keyword>
<dbReference type="RefSeq" id="XP_040642584.1">
    <property type="nucleotide sequence ID" value="XM_040778589.1"/>
</dbReference>
<dbReference type="InterPro" id="IPR049232">
    <property type="entry name" value="DUF6829"/>
</dbReference>
<dbReference type="EMBL" id="KK088412">
    <property type="protein sequence ID" value="EYE98896.1"/>
    <property type="molecule type" value="Genomic_DNA"/>
</dbReference>
<evidence type="ECO:0000313" key="2">
    <source>
        <dbReference type="Proteomes" id="UP000019804"/>
    </source>
</evidence>
<accession>A0A017SQ04</accession>